<organism evidence="9 10">
    <name type="scientific">Symbiodinium microadriaticum</name>
    <name type="common">Dinoflagellate</name>
    <name type="synonym">Zooxanthella microadriatica</name>
    <dbReference type="NCBI Taxonomy" id="2951"/>
    <lineage>
        <taxon>Eukaryota</taxon>
        <taxon>Sar</taxon>
        <taxon>Alveolata</taxon>
        <taxon>Dinophyceae</taxon>
        <taxon>Suessiales</taxon>
        <taxon>Symbiodiniaceae</taxon>
        <taxon>Symbiodinium</taxon>
    </lineage>
</organism>
<evidence type="ECO:0000256" key="7">
    <source>
        <dbReference type="SAM" id="MobiDB-lite"/>
    </source>
</evidence>
<evidence type="ECO:0000313" key="9">
    <source>
        <dbReference type="EMBL" id="OLP80009.1"/>
    </source>
</evidence>
<feature type="region of interest" description="Disordered" evidence="7">
    <location>
        <begin position="1079"/>
        <end position="1108"/>
    </location>
</feature>
<dbReference type="SMART" id="SM00248">
    <property type="entry name" value="ANK"/>
    <property type="match status" value="4"/>
</dbReference>
<feature type="compositionally biased region" description="Basic and acidic residues" evidence="7">
    <location>
        <begin position="1206"/>
        <end position="1220"/>
    </location>
</feature>
<evidence type="ECO:0000259" key="8">
    <source>
        <dbReference type="PROSITE" id="PS50076"/>
    </source>
</evidence>
<keyword evidence="10" id="KW-1185">Reference proteome</keyword>
<keyword evidence="6" id="KW-0040">ANK repeat</keyword>
<dbReference type="InterPro" id="IPR002110">
    <property type="entry name" value="Ankyrin_rpt"/>
</dbReference>
<dbReference type="CDD" id="cd02961">
    <property type="entry name" value="PDI_a_family"/>
    <property type="match status" value="1"/>
</dbReference>
<feature type="region of interest" description="Disordered" evidence="7">
    <location>
        <begin position="1205"/>
        <end position="1236"/>
    </location>
</feature>
<dbReference type="CDD" id="cd22961">
    <property type="entry name" value="DD_TEX55-like"/>
    <property type="match status" value="1"/>
</dbReference>
<dbReference type="PROSITE" id="PS50088">
    <property type="entry name" value="ANK_REPEAT"/>
    <property type="match status" value="2"/>
</dbReference>
<dbReference type="SUPFAM" id="SSF48403">
    <property type="entry name" value="Ankyrin repeat"/>
    <property type="match status" value="1"/>
</dbReference>
<comment type="caution">
    <text evidence="9">The sequence shown here is derived from an EMBL/GenBank/DDBJ whole genome shotgun (WGS) entry which is preliminary data.</text>
</comment>
<evidence type="ECO:0000256" key="3">
    <source>
        <dbReference type="ARBA" id="ARBA00023006"/>
    </source>
</evidence>
<dbReference type="InterPro" id="IPR036869">
    <property type="entry name" value="J_dom_sf"/>
</dbReference>
<keyword evidence="3" id="KW-0072">Autophagy</keyword>
<dbReference type="SUPFAM" id="SSF52833">
    <property type="entry name" value="Thioredoxin-like"/>
    <property type="match status" value="1"/>
</dbReference>
<evidence type="ECO:0000256" key="6">
    <source>
        <dbReference type="PROSITE-ProRule" id="PRU00023"/>
    </source>
</evidence>
<feature type="repeat" description="ANK" evidence="6">
    <location>
        <begin position="1018"/>
        <end position="1050"/>
    </location>
</feature>
<protein>
    <recommendedName>
        <fullName evidence="2">DnaJ homolog subfamily C member 16</fullName>
    </recommendedName>
    <alternativeName>
        <fullName evidence="5">Endoplasmic reticulum DNA J domain-containing protein 8</fullName>
    </alternativeName>
</protein>
<feature type="compositionally biased region" description="Basic and acidic residues" evidence="7">
    <location>
        <begin position="1311"/>
        <end position="1327"/>
    </location>
</feature>
<dbReference type="PRINTS" id="PR00625">
    <property type="entry name" value="JDOMAIN"/>
</dbReference>
<dbReference type="GO" id="GO:0005789">
    <property type="term" value="C:endoplasmic reticulum membrane"/>
    <property type="evidence" value="ECO:0007669"/>
    <property type="project" value="UniProtKB-SubCell"/>
</dbReference>
<dbReference type="Gene3D" id="1.10.287.110">
    <property type="entry name" value="DnaJ domain"/>
    <property type="match status" value="1"/>
</dbReference>
<dbReference type="InterPro" id="IPR036770">
    <property type="entry name" value="Ankyrin_rpt-contain_sf"/>
</dbReference>
<dbReference type="Gene3D" id="1.25.40.20">
    <property type="entry name" value="Ankyrin repeat-containing domain"/>
    <property type="match status" value="2"/>
</dbReference>
<dbReference type="SUPFAM" id="SSF46565">
    <property type="entry name" value="Chaperone J-domain"/>
    <property type="match status" value="1"/>
</dbReference>
<dbReference type="InterPro" id="IPR052842">
    <property type="entry name" value="ER_Co-chaperone"/>
</dbReference>
<dbReference type="InterPro" id="IPR013766">
    <property type="entry name" value="Thioredoxin_domain"/>
</dbReference>
<dbReference type="PROSITE" id="PS50297">
    <property type="entry name" value="ANK_REP_REGION"/>
    <property type="match status" value="2"/>
</dbReference>
<evidence type="ECO:0000256" key="2">
    <source>
        <dbReference type="ARBA" id="ARBA00020921"/>
    </source>
</evidence>
<dbReference type="Pfam" id="PF00085">
    <property type="entry name" value="Thioredoxin"/>
    <property type="match status" value="1"/>
</dbReference>
<dbReference type="Pfam" id="PF00226">
    <property type="entry name" value="DnaJ"/>
    <property type="match status" value="1"/>
</dbReference>
<evidence type="ECO:0000256" key="4">
    <source>
        <dbReference type="ARBA" id="ARBA00035002"/>
    </source>
</evidence>
<feature type="non-terminal residue" evidence="9">
    <location>
        <position position="1"/>
    </location>
</feature>
<sequence length="1597" mass="176362">VLTSLPLIAAKGADYYAILGIPRNADQAAIKKAYRGKSLEYHPDKCADDKEQCQTKFIEVSSAYEVLSDAEKRKVYDQHGEEGLKEGHQSDEQAKAMFRQFFGREPDGNVRIVRRGGQMMFMEEGEPGPKEDIYGNTNVTELTSDLYGSQINDRIEPWFVQFYKPNNDESREVRGEYIKFADTFKDFLNIGAVNCRQQRDVCSKASINEYPAFRWFGEDKGTPPEIFSEGTPSAKNLGKWASAMMPDYTTVLQDKHELRKWLDNVKGPHILLFTDKMSSPPMWKGLSREFNGRASLATVPRCDRTGVFKTPLQREYDVRIPQVVRIDPLDEIGKVTEKFSLTLKKESLNLWFMKAIALGKKAGPQATFKELSRDRIEAGDCGPTDSQFCFLWLKAGADPAVEEATRQLAQKYRRDPIKMMWANVELNPSLLDAFDLHESDASDFFVALRSKRSRFKVHTGELRFEELDGFVDGVLNGGPLPGKLKVPKIVRKETVLTAFDSNKEFDLGVKSAPMSCIAAKPLSALELYARALPHDADVAPLHFPMYTVSVELLLKMTAVEPHEKLKARGELVVFDSDGSGKTAAFVSHQWIAKEHPDPDFKQMAVLQAALRRLLGGKGSVPLDPITETFVASAKPLPLKDLQKHEVTFNLFGRCHLFIALCPVLDCPEESKVLTSATWSRRGWCRVERAARELSPNSTWVLIQSDSSIEAVGTVASFACGSVGEGEFTIGADRHVLAPVMQQIILRKLMHCLRRRDLPAFRRYFNLQGVHLRGLEIELLPGFLPSSSSEGAGDDVLVEFLHQNGFRNVDEKDSAGWRPLHYAAVAGNTKVLRQMLEKKVDVNQLTSKDEPQLGFPLWMSALSFAVFYKQHEAIQLLLDAKALLKGGIASAMDSVSSDSAECVRLLCAAGSHPLSKNLLGFTALQTAAAFAATMSVEEMVASHPVSPLALSQALFHAASFRGGTAELIQHLIELRADPDFQFDGRSDLRPVGRVFYAAKSTQHWLGRHTALSAFAYHLNGSTPLMQAIRSTQYEAAATLIAAGARLDLRNCRKWQAADFAKRQAIPEFLKLGLSTQLSQRHQFHQKGAGEQKPRSSSPEGDLRTAPYHTPSAAWHRGTALAEAAWKWKSSASLVRLPIRWCPSGPAANASKPPSRRWARPELVHVYVGSARLAVRPGEGNYSIEVKDAGEGGEPVRVGFAVRALGPKKGEQGEAPPLERPKVRSRGASNALPMKEEEEKRFLSQTAVAKEYLEAHELLPFVRALLQTVIRDRPLDPYSFIAEQFRIAAAAFKPAQPAPGFAAAADAFVDPELEKETGPDPPKLPKSDEPVGPSSELPTAVPGTTCRPQREEEEPQDGAAVEGLRLRIRDVLGQVQAPSASPLQTTVSALDANASPPADGEAALAKMTTEAPGDVAKAEVVAGNLDALSVAESHEEDTKLAKAVFATRPLIELGLQNYCEQHADLAEYSWTALSQAFLRDHVFNLQKKPQWWINDMLNYLNHHVGWDVQPNSPQFQTCLWEVYGRFSEKHHGIGDVGKGFVVTGTNPLQTAAAVILISALRYQSCLGQMQIAISPPDVTGQPPPSLYIDQSGRLQDVEV</sequence>
<dbReference type="SMART" id="SM00271">
    <property type="entry name" value="DnaJ"/>
    <property type="match status" value="1"/>
</dbReference>
<gene>
    <name evidence="9" type="primary">DNAJB11</name>
    <name evidence="9" type="ORF">AK812_SmicGene39627</name>
</gene>
<reference evidence="9 10" key="1">
    <citation type="submission" date="2016-02" db="EMBL/GenBank/DDBJ databases">
        <title>Genome analysis of coral dinoflagellate symbionts highlights evolutionary adaptations to a symbiotic lifestyle.</title>
        <authorList>
            <person name="Aranda M."/>
            <person name="Li Y."/>
            <person name="Liew Y.J."/>
            <person name="Baumgarten S."/>
            <person name="Simakov O."/>
            <person name="Wilson M."/>
            <person name="Piel J."/>
            <person name="Ashoor H."/>
            <person name="Bougouffa S."/>
            <person name="Bajic V.B."/>
            <person name="Ryu T."/>
            <person name="Ravasi T."/>
            <person name="Bayer T."/>
            <person name="Micklem G."/>
            <person name="Kim H."/>
            <person name="Bhak J."/>
            <person name="Lajeunesse T.C."/>
            <person name="Voolstra C.R."/>
        </authorList>
    </citation>
    <scope>NUCLEOTIDE SEQUENCE [LARGE SCALE GENOMIC DNA]</scope>
    <source>
        <strain evidence="9 10">CCMP2467</strain>
    </source>
</reference>
<comment type="subcellular location">
    <subcellularLocation>
        <location evidence="1">Endoplasmic reticulum membrane</location>
        <topology evidence="1">Single-pass type IV membrane protein</topology>
    </subcellularLocation>
</comment>
<dbReference type="PROSITE" id="PS00636">
    <property type="entry name" value="DNAJ_1"/>
    <property type="match status" value="1"/>
</dbReference>
<accession>A0A1Q9CAQ4</accession>
<comment type="function">
    <text evidence="4">Plays an important role in regulating the size of autophagosomes during the formation process.</text>
</comment>
<dbReference type="GO" id="GO:0006914">
    <property type="term" value="P:autophagy"/>
    <property type="evidence" value="ECO:0007669"/>
    <property type="project" value="UniProtKB-KW"/>
</dbReference>
<dbReference type="CDD" id="cd06257">
    <property type="entry name" value="DnaJ"/>
    <property type="match status" value="1"/>
</dbReference>
<dbReference type="InterPro" id="IPR018253">
    <property type="entry name" value="DnaJ_domain_CS"/>
</dbReference>
<dbReference type="Gene3D" id="3.40.30.10">
    <property type="entry name" value="Glutaredoxin"/>
    <property type="match status" value="2"/>
</dbReference>
<evidence type="ECO:0000256" key="5">
    <source>
        <dbReference type="ARBA" id="ARBA00035043"/>
    </source>
</evidence>
<evidence type="ECO:0000256" key="1">
    <source>
        <dbReference type="ARBA" id="ARBA00004163"/>
    </source>
</evidence>
<evidence type="ECO:0000313" key="10">
    <source>
        <dbReference type="Proteomes" id="UP000186817"/>
    </source>
</evidence>
<name>A0A1Q9CAQ4_SYMMI</name>
<feature type="domain" description="J" evidence="8">
    <location>
        <begin position="14"/>
        <end position="80"/>
    </location>
</feature>
<dbReference type="Pfam" id="PF12796">
    <property type="entry name" value="Ank_2"/>
    <property type="match status" value="1"/>
</dbReference>
<dbReference type="InterPro" id="IPR001623">
    <property type="entry name" value="DnaJ_domain"/>
</dbReference>
<feature type="region of interest" description="Disordered" evidence="7">
    <location>
        <begin position="1311"/>
        <end position="1359"/>
    </location>
</feature>
<dbReference type="PANTHER" id="PTHR45184">
    <property type="entry name" value="DNAJ PROTEIN ERDJ3A"/>
    <property type="match status" value="1"/>
</dbReference>
<dbReference type="OrthoDB" id="445556at2759"/>
<dbReference type="InterPro" id="IPR036249">
    <property type="entry name" value="Thioredoxin-like_sf"/>
</dbReference>
<proteinExistence type="predicted"/>
<dbReference type="EMBL" id="LSRX01001426">
    <property type="protein sequence ID" value="OLP80009.1"/>
    <property type="molecule type" value="Genomic_DNA"/>
</dbReference>
<dbReference type="PROSITE" id="PS50076">
    <property type="entry name" value="DNAJ_2"/>
    <property type="match status" value="1"/>
</dbReference>
<feature type="repeat" description="ANK" evidence="6">
    <location>
        <begin position="814"/>
        <end position="846"/>
    </location>
</feature>
<dbReference type="Proteomes" id="UP000186817">
    <property type="component" value="Unassembled WGS sequence"/>
</dbReference>
<dbReference type="PANTHER" id="PTHR45184:SF2">
    <property type="entry name" value="CHROMOSOME UNDETERMINED SCAFFOLD_102, WHOLE GENOME SHOTGUN SEQUENCE"/>
    <property type="match status" value="1"/>
</dbReference>